<evidence type="ECO:0000259" key="1">
    <source>
        <dbReference type="Pfam" id="PF11563"/>
    </source>
</evidence>
<dbReference type="SUPFAM" id="SSF46458">
    <property type="entry name" value="Globin-like"/>
    <property type="match status" value="1"/>
</dbReference>
<sequence length="119" mass="14235">MMSIALDQEKVNELVDGFYEKLLKDFYYVNMFNERNTDIELLKNRQRVFINRLVSEESTQEQGEQVSQVKERHPFQIAPERASAWFGKLKETMDEMDLDVSVKEHLKEKVDFLLYKIIK</sequence>
<dbReference type="AlphaFoldDB" id="A0A6H1P6F7"/>
<organism evidence="2 3">
    <name type="scientific">Priestia megaterium</name>
    <name type="common">Bacillus megaterium</name>
    <dbReference type="NCBI Taxonomy" id="1404"/>
    <lineage>
        <taxon>Bacteria</taxon>
        <taxon>Bacillati</taxon>
        <taxon>Bacillota</taxon>
        <taxon>Bacilli</taxon>
        <taxon>Bacillales</taxon>
        <taxon>Bacillaceae</taxon>
        <taxon>Priestia</taxon>
    </lineage>
</organism>
<dbReference type="Pfam" id="PF11563">
    <property type="entry name" value="Protoglobin"/>
    <property type="match status" value="1"/>
</dbReference>
<protein>
    <recommendedName>
        <fullName evidence="1">Globin-sensor domain-containing protein</fullName>
    </recommendedName>
</protein>
<reference evidence="2 3" key="2">
    <citation type="submission" date="2020-04" db="EMBL/GenBank/DDBJ databases">
        <authorList>
            <person name="Fomenkov A."/>
            <person name="Anton B.P."/>
            <person name="Roberts R.J."/>
        </authorList>
    </citation>
    <scope>NUCLEOTIDE SEQUENCE [LARGE SCALE GENOMIC DNA]</scope>
    <source>
        <strain evidence="2 3">S2</strain>
    </source>
</reference>
<feature type="domain" description="Globin-sensor" evidence="1">
    <location>
        <begin position="8"/>
        <end position="96"/>
    </location>
</feature>
<proteinExistence type="predicted"/>
<dbReference type="InterPro" id="IPR012292">
    <property type="entry name" value="Globin/Proto"/>
</dbReference>
<evidence type="ECO:0000313" key="2">
    <source>
        <dbReference type="EMBL" id="QIZ09123.1"/>
    </source>
</evidence>
<accession>A0A6H1P6F7</accession>
<dbReference type="EMBL" id="CP051128">
    <property type="protein sequence ID" value="QIZ09123.1"/>
    <property type="molecule type" value="Genomic_DNA"/>
</dbReference>
<dbReference type="Gene3D" id="1.10.490.10">
    <property type="entry name" value="Globins"/>
    <property type="match status" value="1"/>
</dbReference>
<reference evidence="2 3" key="1">
    <citation type="submission" date="2020-04" db="EMBL/GenBank/DDBJ databases">
        <title>Genome-Wide Identification of 5-Methylcytosine Sites in Bacterial Genomes By High-Throughput Sequencing of MspJI Restriction Fragments.</title>
        <authorList>
            <person name="Wu V."/>
        </authorList>
    </citation>
    <scope>NUCLEOTIDE SEQUENCE [LARGE SCALE GENOMIC DNA]</scope>
    <source>
        <strain evidence="2 3">S2</strain>
    </source>
</reference>
<dbReference type="InterPro" id="IPR044398">
    <property type="entry name" value="Globin-sensor_dom"/>
</dbReference>
<dbReference type="GO" id="GO:0020037">
    <property type="term" value="F:heme binding"/>
    <property type="evidence" value="ECO:0007669"/>
    <property type="project" value="InterPro"/>
</dbReference>
<name>A0A6H1P6F7_PRIMG</name>
<dbReference type="Proteomes" id="UP000501868">
    <property type="component" value="Chromosome"/>
</dbReference>
<dbReference type="GO" id="GO:0019825">
    <property type="term" value="F:oxygen binding"/>
    <property type="evidence" value="ECO:0007669"/>
    <property type="project" value="InterPro"/>
</dbReference>
<evidence type="ECO:0000313" key="3">
    <source>
        <dbReference type="Proteomes" id="UP000501868"/>
    </source>
</evidence>
<gene>
    <name evidence="2" type="ORF">HFZ78_22420</name>
</gene>
<dbReference type="InterPro" id="IPR009050">
    <property type="entry name" value="Globin-like_sf"/>
</dbReference>